<protein>
    <recommendedName>
        <fullName evidence="1">HNH nuclease domain-containing protein</fullName>
    </recommendedName>
</protein>
<dbReference type="GO" id="GO:0004519">
    <property type="term" value="F:endonuclease activity"/>
    <property type="evidence" value="ECO:0007669"/>
    <property type="project" value="InterPro"/>
</dbReference>
<dbReference type="InterPro" id="IPR003615">
    <property type="entry name" value="HNH_nuc"/>
</dbReference>
<dbReference type="RefSeq" id="WP_144866827.1">
    <property type="nucleotide sequence ID" value="NZ_LR213815.1"/>
</dbReference>
<dbReference type="Gene3D" id="1.10.30.50">
    <property type="match status" value="1"/>
</dbReference>
<accession>A0A563W0J6</accession>
<dbReference type="InterPro" id="IPR002711">
    <property type="entry name" value="HNH"/>
</dbReference>
<dbReference type="GO" id="GO:0003676">
    <property type="term" value="F:nucleic acid binding"/>
    <property type="evidence" value="ECO:0007669"/>
    <property type="project" value="InterPro"/>
</dbReference>
<evidence type="ECO:0000313" key="3">
    <source>
        <dbReference type="Proteomes" id="UP000320055"/>
    </source>
</evidence>
<feature type="domain" description="HNH nuclease" evidence="1">
    <location>
        <begin position="103"/>
        <end position="156"/>
    </location>
</feature>
<sequence length="162" mass="18409">MKKIQKGNNNNPDGKFDNKLNMSLFDIVMVGFTRYQQKDVIPKADAIKNKLYSLMTSDQEFIEAITTGTSNKGKVQKIFLIWFNALSEIIGTSDYELRSFSDSFKKELFDANPTCSICNQQITSLYDSVVDHKIPYSLGGKTEPANGRLTHRYCNFARGNRD</sequence>
<dbReference type="OrthoDB" id="9798761at2"/>
<dbReference type="Proteomes" id="UP000320055">
    <property type="component" value="Unassembled WGS sequence"/>
</dbReference>
<dbReference type="AlphaFoldDB" id="A0A563W0J6"/>
<name>A0A563W0J6_9CYAN</name>
<dbReference type="Pfam" id="PF01844">
    <property type="entry name" value="HNH"/>
    <property type="match status" value="1"/>
</dbReference>
<reference evidence="2 3" key="1">
    <citation type="submission" date="2019-01" db="EMBL/GenBank/DDBJ databases">
        <authorList>
            <person name="Brito A."/>
        </authorList>
    </citation>
    <scope>NUCLEOTIDE SEQUENCE [LARGE SCALE GENOMIC DNA]</scope>
    <source>
        <strain evidence="2">1</strain>
    </source>
</reference>
<evidence type="ECO:0000259" key="1">
    <source>
        <dbReference type="SMART" id="SM00507"/>
    </source>
</evidence>
<gene>
    <name evidence="2" type="ORF">H1P_560022</name>
</gene>
<dbReference type="GO" id="GO:0008270">
    <property type="term" value="F:zinc ion binding"/>
    <property type="evidence" value="ECO:0007669"/>
    <property type="project" value="InterPro"/>
</dbReference>
<dbReference type="CDD" id="cd00085">
    <property type="entry name" value="HNHc"/>
    <property type="match status" value="1"/>
</dbReference>
<dbReference type="EMBL" id="CAACVJ010000512">
    <property type="protein sequence ID" value="VEP17165.1"/>
    <property type="molecule type" value="Genomic_DNA"/>
</dbReference>
<keyword evidence="3" id="KW-1185">Reference proteome</keyword>
<evidence type="ECO:0000313" key="2">
    <source>
        <dbReference type="EMBL" id="VEP17165.1"/>
    </source>
</evidence>
<organism evidence="2 3">
    <name type="scientific">Hyella patelloides LEGE 07179</name>
    <dbReference type="NCBI Taxonomy" id="945734"/>
    <lineage>
        <taxon>Bacteria</taxon>
        <taxon>Bacillati</taxon>
        <taxon>Cyanobacteriota</taxon>
        <taxon>Cyanophyceae</taxon>
        <taxon>Pleurocapsales</taxon>
        <taxon>Hyellaceae</taxon>
        <taxon>Hyella</taxon>
    </lineage>
</organism>
<proteinExistence type="predicted"/>
<dbReference type="SMART" id="SM00507">
    <property type="entry name" value="HNHc"/>
    <property type="match status" value="1"/>
</dbReference>